<reference evidence="2 3" key="1">
    <citation type="submission" date="2018-08" db="EMBL/GenBank/DDBJ databases">
        <title>A genome reference for cultivated species of the human gut microbiota.</title>
        <authorList>
            <person name="Zou Y."/>
            <person name="Xue W."/>
            <person name="Luo G."/>
        </authorList>
    </citation>
    <scope>NUCLEOTIDE SEQUENCE [LARGE SCALE GENOMIC DNA]</scope>
    <source>
        <strain evidence="2 3">AF37-12</strain>
    </source>
</reference>
<comment type="caution">
    <text evidence="2">The sequence shown here is derived from an EMBL/GenBank/DDBJ whole genome shotgun (WGS) entry which is preliminary data.</text>
</comment>
<sequence length="159" mass="18758">MLQNILNHKTLMETFLLIGITIVAAIWIIRKENKKLKNTSRLHRSNKTFSEECVKLLKYEKYGCYKLTGMQYKCLKQADYGVHHGYAIAEGNNQYDNAVIIKRKDNGKIIACVENDVNRQLHDFIIQNEGKVHALYYIWKYGKNRIYGCAYIRNRDEHR</sequence>
<accession>A0A0P0FKQ0</accession>
<keyword evidence="1" id="KW-0472">Membrane</keyword>
<protein>
    <submittedName>
        <fullName evidence="2">Uncharacterized protein</fullName>
    </submittedName>
</protein>
<keyword evidence="1" id="KW-1133">Transmembrane helix</keyword>
<proteinExistence type="predicted"/>
<name>A0A0P0FKQ0_BACT4</name>
<dbReference type="AlphaFoldDB" id="A0A0P0FKQ0"/>
<dbReference type="Proteomes" id="UP000283616">
    <property type="component" value="Unassembled WGS sequence"/>
</dbReference>
<organism evidence="2 3">
    <name type="scientific">Bacteroides thetaiotaomicron</name>
    <dbReference type="NCBI Taxonomy" id="818"/>
    <lineage>
        <taxon>Bacteria</taxon>
        <taxon>Pseudomonadati</taxon>
        <taxon>Bacteroidota</taxon>
        <taxon>Bacteroidia</taxon>
        <taxon>Bacteroidales</taxon>
        <taxon>Bacteroidaceae</taxon>
        <taxon>Bacteroides</taxon>
    </lineage>
</organism>
<evidence type="ECO:0000256" key="1">
    <source>
        <dbReference type="SAM" id="Phobius"/>
    </source>
</evidence>
<dbReference type="EMBL" id="QROV01000011">
    <property type="protein sequence ID" value="RHL59196.1"/>
    <property type="molecule type" value="Genomic_DNA"/>
</dbReference>
<dbReference type="KEGG" id="btho:Btheta7330_00644"/>
<feature type="transmembrane region" description="Helical" evidence="1">
    <location>
        <begin position="12"/>
        <end position="29"/>
    </location>
</feature>
<keyword evidence="1" id="KW-0812">Transmembrane</keyword>
<evidence type="ECO:0000313" key="2">
    <source>
        <dbReference type="EMBL" id="RHL59196.1"/>
    </source>
</evidence>
<gene>
    <name evidence="2" type="ORF">DW011_11430</name>
</gene>
<evidence type="ECO:0000313" key="3">
    <source>
        <dbReference type="Proteomes" id="UP000283616"/>
    </source>
</evidence>